<dbReference type="GO" id="GO:0007605">
    <property type="term" value="P:sensory perception of sound"/>
    <property type="evidence" value="ECO:0007669"/>
    <property type="project" value="UniProtKB-ARBA"/>
</dbReference>
<dbReference type="PANTHER" id="PTHR31548:SF1">
    <property type="entry name" value="LD47387P"/>
    <property type="match status" value="1"/>
</dbReference>
<evidence type="ECO:0000256" key="1">
    <source>
        <dbReference type="ARBA" id="ARBA00004141"/>
    </source>
</evidence>
<dbReference type="GO" id="GO:0016020">
    <property type="term" value="C:membrane"/>
    <property type="evidence" value="ECO:0007669"/>
    <property type="project" value="UniProtKB-SubCell"/>
</dbReference>
<comment type="similarity">
    <text evidence="2">Belongs to the clarin family.</text>
</comment>
<evidence type="ECO:0000256" key="3">
    <source>
        <dbReference type="ARBA" id="ARBA00022692"/>
    </source>
</evidence>
<name>A0A147BH97_IXORI</name>
<evidence type="ECO:0000256" key="5">
    <source>
        <dbReference type="ARBA" id="ARBA00023136"/>
    </source>
</evidence>
<accession>A0A147BH97</accession>
<evidence type="ECO:0000313" key="7">
    <source>
        <dbReference type="EMBL" id="JAR90167.1"/>
    </source>
</evidence>
<dbReference type="InterPro" id="IPR026748">
    <property type="entry name" value="Clarin"/>
</dbReference>
<protein>
    <submittedName>
        <fullName evidence="7">Putative secreted protein</fullName>
    </submittedName>
</protein>
<evidence type="ECO:0000256" key="6">
    <source>
        <dbReference type="SAM" id="MobiDB-lite"/>
    </source>
</evidence>
<dbReference type="PANTHER" id="PTHR31548">
    <property type="entry name" value="CLARIN"/>
    <property type="match status" value="1"/>
</dbReference>
<evidence type="ECO:0000256" key="4">
    <source>
        <dbReference type="ARBA" id="ARBA00022989"/>
    </source>
</evidence>
<reference evidence="7" key="1">
    <citation type="journal article" date="2018" name="PLoS Negl. Trop. Dis.">
        <title>Sialome diversity of ticks revealed by RNAseq of single tick salivary glands.</title>
        <authorList>
            <person name="Perner J."/>
            <person name="Kropackova S."/>
            <person name="Kopacek P."/>
            <person name="Ribeiro J.M."/>
        </authorList>
    </citation>
    <scope>NUCLEOTIDE SEQUENCE</scope>
    <source>
        <strain evidence="7">Siblings of single egg batch collected in Ceske Budejovice</strain>
        <tissue evidence="7">Salivary glands</tissue>
    </source>
</reference>
<dbReference type="AlphaFoldDB" id="A0A147BH97"/>
<proteinExistence type="inferred from homology"/>
<keyword evidence="3" id="KW-0812">Transmembrane</keyword>
<feature type="region of interest" description="Disordered" evidence="6">
    <location>
        <begin position="68"/>
        <end position="93"/>
    </location>
</feature>
<dbReference type="EMBL" id="GEGO01005237">
    <property type="protein sequence ID" value="JAR90167.1"/>
    <property type="molecule type" value="Transcribed_RNA"/>
</dbReference>
<sequence length="296" mass="32220">MNIVQRVFTFLTFFVCCGCLAFLTVSLATQEWVEAKPVMLVYVTNDSIPQTEGKFKGEVSFGLFHGKKNTQLRSRPPPLNFQHQGRDAKESEPDDLWSVAGHGIGHFAGAHLRPGELHLRRHQLRHDTCGEHHRSDGPVRVERRRRLALPGCHGGLAGAVLAAAAAQCDERRRAARQMDIGRPGHLGLQLLPAACGPGAVRGQPGPPAAGQLAALGVAPHTPAPGPQERRGGHHALLASRAPRLCGSQEVPRTSETHGISTRRALTCNHCSLWPSPHDCPLVSEECHFLCRRQCWG</sequence>
<evidence type="ECO:0000256" key="2">
    <source>
        <dbReference type="ARBA" id="ARBA00005787"/>
    </source>
</evidence>
<comment type="subcellular location">
    <subcellularLocation>
        <location evidence="1">Membrane</location>
        <topology evidence="1">Multi-pass membrane protein</topology>
    </subcellularLocation>
</comment>
<organism evidence="7">
    <name type="scientific">Ixodes ricinus</name>
    <name type="common">Common tick</name>
    <name type="synonym">Acarus ricinus</name>
    <dbReference type="NCBI Taxonomy" id="34613"/>
    <lineage>
        <taxon>Eukaryota</taxon>
        <taxon>Metazoa</taxon>
        <taxon>Ecdysozoa</taxon>
        <taxon>Arthropoda</taxon>
        <taxon>Chelicerata</taxon>
        <taxon>Arachnida</taxon>
        <taxon>Acari</taxon>
        <taxon>Parasitiformes</taxon>
        <taxon>Ixodida</taxon>
        <taxon>Ixodoidea</taxon>
        <taxon>Ixodidae</taxon>
        <taxon>Ixodinae</taxon>
        <taxon>Ixodes</taxon>
    </lineage>
</organism>
<keyword evidence="4" id="KW-1133">Transmembrane helix</keyword>
<keyword evidence="5" id="KW-0472">Membrane</keyword>